<evidence type="ECO:0000256" key="1">
    <source>
        <dbReference type="SAM" id="Phobius"/>
    </source>
</evidence>
<evidence type="ECO:0000313" key="3">
    <source>
        <dbReference type="Proteomes" id="UP000831817"/>
    </source>
</evidence>
<organism evidence="2 3">
    <name type="scientific">Methanothermobacter tenebrarum</name>
    <dbReference type="NCBI Taxonomy" id="680118"/>
    <lineage>
        <taxon>Archaea</taxon>
        <taxon>Methanobacteriati</taxon>
        <taxon>Methanobacteriota</taxon>
        <taxon>Methanomada group</taxon>
        <taxon>Methanobacteria</taxon>
        <taxon>Methanobacteriales</taxon>
        <taxon>Methanobacteriaceae</taxon>
        <taxon>Methanothermobacter</taxon>
    </lineage>
</organism>
<protein>
    <recommendedName>
        <fullName evidence="4">Class III signal peptide-containing protein</fullName>
    </recommendedName>
</protein>
<reference evidence="2 3" key="1">
    <citation type="submission" date="2022-04" db="EMBL/GenBank/DDBJ databases">
        <title>Complete genome of Methanothermobacter tenebrarum strain RMAS.</title>
        <authorList>
            <person name="Nakamura K."/>
            <person name="Oshima K."/>
            <person name="Hattori M."/>
            <person name="Kamagata Y."/>
            <person name="Takamizawa K."/>
        </authorList>
    </citation>
    <scope>NUCLEOTIDE SEQUENCE [LARGE SCALE GENOMIC DNA]</scope>
    <source>
        <strain evidence="2 3">RMAS</strain>
    </source>
</reference>
<evidence type="ECO:0000313" key="2">
    <source>
        <dbReference type="EMBL" id="BDH78974.1"/>
    </source>
</evidence>
<dbReference type="GeneID" id="71964861"/>
<keyword evidence="1" id="KW-1133">Transmembrane helix</keyword>
<accession>A0ABM7YC06</accession>
<keyword evidence="1" id="KW-0812">Transmembrane</keyword>
<dbReference type="RefSeq" id="WP_248564831.1">
    <property type="nucleotide sequence ID" value="NZ_AP025698.1"/>
</dbReference>
<sequence>MNSRDESGQAMTEYLLVLILVIILAIITVLFISPYFKGQDLSSAED</sequence>
<dbReference type="EMBL" id="AP025698">
    <property type="protein sequence ID" value="BDH78974.1"/>
    <property type="molecule type" value="Genomic_DNA"/>
</dbReference>
<keyword evidence="1" id="KW-0472">Membrane</keyword>
<feature type="transmembrane region" description="Helical" evidence="1">
    <location>
        <begin position="12"/>
        <end position="36"/>
    </location>
</feature>
<keyword evidence="3" id="KW-1185">Reference proteome</keyword>
<evidence type="ECO:0008006" key="4">
    <source>
        <dbReference type="Google" id="ProtNLM"/>
    </source>
</evidence>
<dbReference type="Proteomes" id="UP000831817">
    <property type="component" value="Chromosome"/>
</dbReference>
<proteinExistence type="predicted"/>
<gene>
    <name evidence="2" type="ORF">MTTB_03530</name>
</gene>
<name>A0ABM7YC06_9EURY</name>